<evidence type="ECO:0000313" key="1">
    <source>
        <dbReference type="EMBL" id="CAI0456264.1"/>
    </source>
</evidence>
<dbReference type="GO" id="GO:0031146">
    <property type="term" value="P:SCF-dependent proteasomal ubiquitin-dependent protein catabolic process"/>
    <property type="evidence" value="ECO:0007669"/>
    <property type="project" value="TreeGrafter"/>
</dbReference>
<dbReference type="Gene3D" id="3.80.10.10">
    <property type="entry name" value="Ribonuclease Inhibitor"/>
    <property type="match status" value="3"/>
</dbReference>
<organism evidence="1 2">
    <name type="scientific">Linum tenue</name>
    <dbReference type="NCBI Taxonomy" id="586396"/>
    <lineage>
        <taxon>Eukaryota</taxon>
        <taxon>Viridiplantae</taxon>
        <taxon>Streptophyta</taxon>
        <taxon>Embryophyta</taxon>
        <taxon>Tracheophyta</taxon>
        <taxon>Spermatophyta</taxon>
        <taxon>Magnoliopsida</taxon>
        <taxon>eudicotyledons</taxon>
        <taxon>Gunneridae</taxon>
        <taxon>Pentapetalae</taxon>
        <taxon>rosids</taxon>
        <taxon>fabids</taxon>
        <taxon>Malpighiales</taxon>
        <taxon>Linaceae</taxon>
        <taxon>Linum</taxon>
    </lineage>
</organism>
<gene>
    <name evidence="1" type="ORF">LITE_LOCUS32693</name>
</gene>
<protein>
    <submittedName>
        <fullName evidence="1">Uncharacterized protein</fullName>
    </submittedName>
</protein>
<dbReference type="SMART" id="SM00367">
    <property type="entry name" value="LRR_CC"/>
    <property type="match status" value="5"/>
</dbReference>
<dbReference type="AlphaFoldDB" id="A0AAV0NCR1"/>
<proteinExistence type="predicted"/>
<dbReference type="PANTHER" id="PTHR13318:SF77">
    <property type="entry name" value="F-BOX DOMAIN-CONTAINING PROTEIN"/>
    <property type="match status" value="1"/>
</dbReference>
<comment type="caution">
    <text evidence="1">The sequence shown here is derived from an EMBL/GenBank/DDBJ whole genome shotgun (WGS) entry which is preliminary data.</text>
</comment>
<reference evidence="1" key="1">
    <citation type="submission" date="2022-08" db="EMBL/GenBank/DDBJ databases">
        <authorList>
            <person name="Gutierrez-Valencia J."/>
        </authorList>
    </citation>
    <scope>NUCLEOTIDE SEQUENCE</scope>
</reference>
<dbReference type="Proteomes" id="UP001154282">
    <property type="component" value="Unassembled WGS sequence"/>
</dbReference>
<dbReference type="SUPFAM" id="SSF52047">
    <property type="entry name" value="RNI-like"/>
    <property type="match status" value="2"/>
</dbReference>
<dbReference type="PANTHER" id="PTHR13318">
    <property type="entry name" value="PARTNER OF PAIRED, ISOFORM B-RELATED"/>
    <property type="match status" value="1"/>
</dbReference>
<dbReference type="GO" id="GO:0019005">
    <property type="term" value="C:SCF ubiquitin ligase complex"/>
    <property type="evidence" value="ECO:0007669"/>
    <property type="project" value="TreeGrafter"/>
</dbReference>
<sequence>MDELLCDELLQEIFTRIPSAPPPSIPLVSKRWLCLYRASKTSLSLRITLDHHQHQNANSSAAAAALFRSFSSFLSHYPFLSSLSLLLNDLSCPRSPSFNDRLLFLISSLCLKLKQLKFLPYPVSVISLRSLSHSCTLLTSLTVSLSRPLLLHWVAWFASLKELSVSVCDGDERGIGFSLDEGKDSELGLESVSFAGIGRDDSGLGFLWRSCKKLKKLSLKSCEGIGDGGSFSSFTHCLIHLQELELRTCRNIADGVLLRLAEHSTSLNSLLVYDGGSRDGLLNFITNSKCQVSNLDFRLPLDLSNDHLSAVATNFRCLKSLRLQSCCLVSGEGLKALGIAMSSGLEELALINCDVVERESGLLATLGQNLKQLRKLDLSYNEYLFDKEFIGMLASCCNLVDLKIRGCRGLTGLAMVAVSRSCKKLERVDVVHCSGITADGVETLVVKSSRLRRVQVEETKVSDVARGWANRRFIEVSA</sequence>
<dbReference type="InterPro" id="IPR032675">
    <property type="entry name" value="LRR_dom_sf"/>
</dbReference>
<name>A0AAV0NCR1_9ROSI</name>
<dbReference type="InterPro" id="IPR006553">
    <property type="entry name" value="Leu-rich_rpt_Cys-con_subtyp"/>
</dbReference>
<keyword evidence="2" id="KW-1185">Reference proteome</keyword>
<evidence type="ECO:0000313" key="2">
    <source>
        <dbReference type="Proteomes" id="UP001154282"/>
    </source>
</evidence>
<accession>A0AAV0NCR1</accession>
<dbReference type="InterPro" id="IPR001611">
    <property type="entry name" value="Leu-rich_rpt"/>
</dbReference>
<dbReference type="Pfam" id="PF13516">
    <property type="entry name" value="LRR_6"/>
    <property type="match status" value="3"/>
</dbReference>
<dbReference type="EMBL" id="CAMGYJ010000008">
    <property type="protein sequence ID" value="CAI0456264.1"/>
    <property type="molecule type" value="Genomic_DNA"/>
</dbReference>